<evidence type="ECO:0000313" key="4">
    <source>
        <dbReference type="Proteomes" id="UP001501771"/>
    </source>
</evidence>
<dbReference type="EMBL" id="BAAAQR010000013">
    <property type="protein sequence ID" value="GAA2153197.1"/>
    <property type="molecule type" value="Genomic_DNA"/>
</dbReference>
<keyword evidence="2" id="KW-0472">Membrane</keyword>
<name>A0ABN3A3G3_9ACTN</name>
<evidence type="ECO:0000256" key="1">
    <source>
        <dbReference type="SAM" id="Coils"/>
    </source>
</evidence>
<reference evidence="3 4" key="1">
    <citation type="journal article" date="2019" name="Int. J. Syst. Evol. Microbiol.">
        <title>The Global Catalogue of Microorganisms (GCM) 10K type strain sequencing project: providing services to taxonomists for standard genome sequencing and annotation.</title>
        <authorList>
            <consortium name="The Broad Institute Genomics Platform"/>
            <consortium name="The Broad Institute Genome Sequencing Center for Infectious Disease"/>
            <person name="Wu L."/>
            <person name="Ma J."/>
        </authorList>
    </citation>
    <scope>NUCLEOTIDE SEQUENCE [LARGE SCALE GENOMIC DNA]</scope>
    <source>
        <strain evidence="3 4">JCM 16022</strain>
    </source>
</reference>
<dbReference type="Proteomes" id="UP001501771">
    <property type="component" value="Unassembled WGS sequence"/>
</dbReference>
<accession>A0ABN3A3G3</accession>
<comment type="caution">
    <text evidence="3">The sequence shown here is derived from an EMBL/GenBank/DDBJ whole genome shotgun (WGS) entry which is preliminary data.</text>
</comment>
<evidence type="ECO:0000313" key="3">
    <source>
        <dbReference type="EMBL" id="GAA2153197.1"/>
    </source>
</evidence>
<feature type="transmembrane region" description="Helical" evidence="2">
    <location>
        <begin position="62"/>
        <end position="79"/>
    </location>
</feature>
<feature type="coiled-coil region" evidence="1">
    <location>
        <begin position="7"/>
        <end position="38"/>
    </location>
</feature>
<sequence>MSKERQVRRAEREREAAIRAAARAREEERRQRALARRRALTGWLPRPRRTPGLLARRRRRELTVTVCLLLALNVLVWVVRPEWGLRILAAMVSLLVAPVIHTLLFRRR</sequence>
<keyword evidence="2" id="KW-1133">Transmembrane helix</keyword>
<keyword evidence="2" id="KW-0812">Transmembrane</keyword>
<proteinExistence type="predicted"/>
<keyword evidence="4" id="KW-1185">Reference proteome</keyword>
<evidence type="ECO:0008006" key="5">
    <source>
        <dbReference type="Google" id="ProtNLM"/>
    </source>
</evidence>
<dbReference type="RefSeq" id="WP_344155931.1">
    <property type="nucleotide sequence ID" value="NZ_BAAAQR010000013.1"/>
</dbReference>
<protein>
    <recommendedName>
        <fullName evidence="5">DUF3040 domain-containing protein</fullName>
    </recommendedName>
</protein>
<keyword evidence="1" id="KW-0175">Coiled coil</keyword>
<organism evidence="3 4">
    <name type="scientific">Nocardioides koreensis</name>
    <dbReference type="NCBI Taxonomy" id="433651"/>
    <lineage>
        <taxon>Bacteria</taxon>
        <taxon>Bacillati</taxon>
        <taxon>Actinomycetota</taxon>
        <taxon>Actinomycetes</taxon>
        <taxon>Propionibacteriales</taxon>
        <taxon>Nocardioidaceae</taxon>
        <taxon>Nocardioides</taxon>
    </lineage>
</organism>
<gene>
    <name evidence="3" type="ORF">GCM10009844_37350</name>
</gene>
<feature type="transmembrane region" description="Helical" evidence="2">
    <location>
        <begin position="85"/>
        <end position="105"/>
    </location>
</feature>
<evidence type="ECO:0000256" key="2">
    <source>
        <dbReference type="SAM" id="Phobius"/>
    </source>
</evidence>